<dbReference type="SUPFAM" id="SSF56784">
    <property type="entry name" value="HAD-like"/>
    <property type="match status" value="1"/>
</dbReference>
<dbReference type="PANTHER" id="PTHR35134:SF2">
    <property type="entry name" value="NUCLEOTIDASE YQFW-RELATED"/>
    <property type="match status" value="1"/>
</dbReference>
<dbReference type="InterPro" id="IPR036412">
    <property type="entry name" value="HAD-like_sf"/>
</dbReference>
<dbReference type="EMBL" id="QFFZ01000002">
    <property type="protein sequence ID" value="TEB13312.1"/>
    <property type="molecule type" value="Genomic_DNA"/>
</dbReference>
<accession>A0A4Y7RXA3</accession>
<dbReference type="InterPro" id="IPR010708">
    <property type="entry name" value="5'(3')-deoxyribonucleotidase"/>
</dbReference>
<dbReference type="AlphaFoldDB" id="A0A4Y7RXA3"/>
<dbReference type="Pfam" id="PF06941">
    <property type="entry name" value="NT5C"/>
    <property type="match status" value="1"/>
</dbReference>
<dbReference type="RefSeq" id="WP_134212111.1">
    <property type="nucleotide sequence ID" value="NZ_QFFZ01000002.1"/>
</dbReference>
<evidence type="ECO:0000256" key="3">
    <source>
        <dbReference type="PIRNR" id="PIRNR021362"/>
    </source>
</evidence>
<dbReference type="InterPro" id="IPR023214">
    <property type="entry name" value="HAD_sf"/>
</dbReference>
<dbReference type="GO" id="GO:0009264">
    <property type="term" value="P:deoxyribonucleotide catabolic process"/>
    <property type="evidence" value="ECO:0007669"/>
    <property type="project" value="InterPro"/>
</dbReference>
<keyword evidence="2 3" id="KW-0378">Hydrolase</keyword>
<dbReference type="Proteomes" id="UP000297597">
    <property type="component" value="Unassembled WGS sequence"/>
</dbReference>
<dbReference type="InterPro" id="IPR009206">
    <property type="entry name" value="Nucleotidase_putative"/>
</dbReference>
<dbReference type="PANTHER" id="PTHR35134">
    <property type="entry name" value="NUCLEOTIDASE YQFW-RELATED"/>
    <property type="match status" value="1"/>
</dbReference>
<evidence type="ECO:0000256" key="1">
    <source>
        <dbReference type="ARBA" id="ARBA00009589"/>
    </source>
</evidence>
<dbReference type="OrthoDB" id="2471595at2"/>
<name>A0A4Y7RXA3_9FIRM</name>
<comment type="caution">
    <text evidence="5">The sequence shown here is derived from an EMBL/GenBank/DDBJ whole genome shotgun (WGS) entry which is preliminary data.</text>
</comment>
<dbReference type="Gene3D" id="3.40.50.1000">
    <property type="entry name" value="HAD superfamily/HAD-like"/>
    <property type="match status" value="1"/>
</dbReference>
<feature type="active site" description="Proton donor" evidence="4">
    <location>
        <position position="8"/>
    </location>
</feature>
<dbReference type="EC" id="3.1.3.-" evidence="3"/>
<proteinExistence type="inferred from homology"/>
<evidence type="ECO:0000256" key="2">
    <source>
        <dbReference type="ARBA" id="ARBA00022801"/>
    </source>
</evidence>
<dbReference type="InterPro" id="IPR052419">
    <property type="entry name" value="5_3-deoxyribonucleotidase-like"/>
</dbReference>
<evidence type="ECO:0000256" key="4">
    <source>
        <dbReference type="PIRSR" id="PIRSR610708-1"/>
    </source>
</evidence>
<dbReference type="PIRSF" id="PIRSF021362">
    <property type="entry name" value="UCP021362_HAD"/>
    <property type="match status" value="1"/>
</dbReference>
<dbReference type="GO" id="GO:0008253">
    <property type="term" value="F:5'-nucleotidase activity"/>
    <property type="evidence" value="ECO:0007669"/>
    <property type="project" value="InterPro"/>
</dbReference>
<organism evidence="5 6">
    <name type="scientific">Pelotomaculum propionicicum</name>
    <dbReference type="NCBI Taxonomy" id="258475"/>
    <lineage>
        <taxon>Bacteria</taxon>
        <taxon>Bacillati</taxon>
        <taxon>Bacillota</taxon>
        <taxon>Clostridia</taxon>
        <taxon>Eubacteriales</taxon>
        <taxon>Desulfotomaculaceae</taxon>
        <taxon>Pelotomaculum</taxon>
    </lineage>
</organism>
<reference evidence="5 6" key="1">
    <citation type="journal article" date="2018" name="Environ. Microbiol.">
        <title>Novel energy conservation strategies and behaviour of Pelotomaculum schinkii driving syntrophic propionate catabolism.</title>
        <authorList>
            <person name="Hidalgo-Ahumada C.A.P."/>
            <person name="Nobu M.K."/>
            <person name="Narihiro T."/>
            <person name="Tamaki H."/>
            <person name="Liu W.T."/>
            <person name="Kamagata Y."/>
            <person name="Stams A.J.M."/>
            <person name="Imachi H."/>
            <person name="Sousa D.Z."/>
        </authorList>
    </citation>
    <scope>NUCLEOTIDE SEQUENCE [LARGE SCALE GENOMIC DNA]</scope>
    <source>
        <strain evidence="5 6">MGP</strain>
    </source>
</reference>
<gene>
    <name evidence="5" type="ORF">Pmgp_00205</name>
</gene>
<protein>
    <recommendedName>
        <fullName evidence="3">Nucleotidase</fullName>
        <ecNumber evidence="3">3.1.3.-</ecNumber>
    </recommendedName>
</protein>
<comment type="similarity">
    <text evidence="1 3">Belongs to the 5'(3')-deoxyribonucleotidase family.</text>
</comment>
<feature type="active site" description="Nucleophile" evidence="4">
    <location>
        <position position="6"/>
    </location>
</feature>
<evidence type="ECO:0000313" key="6">
    <source>
        <dbReference type="Proteomes" id="UP000297597"/>
    </source>
</evidence>
<keyword evidence="6" id="KW-1185">Reference proteome</keyword>
<sequence>MKIGVDIDGVLANSLPLWVAELNNYFNVNKQLNEMHLYNVLKTYEISQSELKLFLKHRGQYLMKSAEPVAGASHYLSRIKQQHEIYIITARDKRYQEETQEWLKKHNLPYDELILLGSHDKKEPCLERNLRVLVEDTLEIGVQVSAAGIPVLLLDAPYNQGTLPELVFRKHTWDEIYQAIVHGQIGAAVKGSSRPAGSNMF</sequence>
<evidence type="ECO:0000313" key="5">
    <source>
        <dbReference type="EMBL" id="TEB13312.1"/>
    </source>
</evidence>